<comment type="caution">
    <text evidence="2">The sequence shown here is derived from an EMBL/GenBank/DDBJ whole genome shotgun (WGS) entry which is preliminary data.</text>
</comment>
<keyword evidence="1" id="KW-1133">Transmembrane helix</keyword>
<dbReference type="PANTHER" id="PTHR19446">
    <property type="entry name" value="REVERSE TRANSCRIPTASES"/>
    <property type="match status" value="1"/>
</dbReference>
<reference evidence="2 3" key="1">
    <citation type="journal article" date="2021" name="Elife">
        <title>Chloroplast acquisition without the gene transfer in kleptoplastic sea slugs, Plakobranchus ocellatus.</title>
        <authorList>
            <person name="Maeda T."/>
            <person name="Takahashi S."/>
            <person name="Yoshida T."/>
            <person name="Shimamura S."/>
            <person name="Takaki Y."/>
            <person name="Nagai Y."/>
            <person name="Toyoda A."/>
            <person name="Suzuki Y."/>
            <person name="Arimoto A."/>
            <person name="Ishii H."/>
            <person name="Satoh N."/>
            <person name="Nishiyama T."/>
            <person name="Hasebe M."/>
            <person name="Maruyama T."/>
            <person name="Minagawa J."/>
            <person name="Obokata J."/>
            <person name="Shigenobu S."/>
        </authorList>
    </citation>
    <scope>NUCLEOTIDE SEQUENCE [LARGE SCALE GENOMIC DNA]</scope>
</reference>
<keyword evidence="2" id="KW-0540">Nuclease</keyword>
<dbReference type="AlphaFoldDB" id="A0AAV4J7S7"/>
<dbReference type="EMBL" id="BMAT01010021">
    <property type="protein sequence ID" value="GFS18709.1"/>
    <property type="molecule type" value="Genomic_DNA"/>
</dbReference>
<evidence type="ECO:0000313" key="3">
    <source>
        <dbReference type="Proteomes" id="UP000762676"/>
    </source>
</evidence>
<organism evidence="2 3">
    <name type="scientific">Elysia marginata</name>
    <dbReference type="NCBI Taxonomy" id="1093978"/>
    <lineage>
        <taxon>Eukaryota</taxon>
        <taxon>Metazoa</taxon>
        <taxon>Spiralia</taxon>
        <taxon>Lophotrochozoa</taxon>
        <taxon>Mollusca</taxon>
        <taxon>Gastropoda</taxon>
        <taxon>Heterobranchia</taxon>
        <taxon>Euthyneura</taxon>
        <taxon>Panpulmonata</taxon>
        <taxon>Sacoglossa</taxon>
        <taxon>Placobranchoidea</taxon>
        <taxon>Plakobranchidae</taxon>
        <taxon>Elysia</taxon>
    </lineage>
</organism>
<evidence type="ECO:0000256" key="1">
    <source>
        <dbReference type="SAM" id="Phobius"/>
    </source>
</evidence>
<accession>A0AAV4J7S7</accession>
<feature type="transmembrane region" description="Helical" evidence="1">
    <location>
        <begin position="12"/>
        <end position="34"/>
    </location>
</feature>
<sequence>MWPVLQSAPGRIFALEMFSPCFVYHIVTNLRAVIFRSKRMLWSFIYRPKSRQHSTVKDKHGKLITKLEDQCKRWATHFKTILNRPDTERPAYIEGKGKETEMKKGPISSCLQIEEIVAKSKSNRAPGEDRIIAGMLKADPSMSTKCLVGLFNKVWTEEKVPDAWKKENLIRLPEKGDLSQCNNWLGINLLSVHGKIFCRVILYRIKPV</sequence>
<dbReference type="GO" id="GO:0004519">
    <property type="term" value="F:endonuclease activity"/>
    <property type="evidence" value="ECO:0007669"/>
    <property type="project" value="UniProtKB-KW"/>
</dbReference>
<keyword evidence="1" id="KW-0812">Transmembrane</keyword>
<proteinExistence type="predicted"/>
<keyword evidence="1" id="KW-0472">Membrane</keyword>
<keyword evidence="2" id="KW-0378">Hydrolase</keyword>
<gene>
    <name evidence="2" type="ORF">ElyMa_005013600</name>
</gene>
<dbReference type="Proteomes" id="UP000762676">
    <property type="component" value="Unassembled WGS sequence"/>
</dbReference>
<name>A0AAV4J7S7_9GAST</name>
<protein>
    <submittedName>
        <fullName evidence="2">Endonuclease-reverse transcriptase</fullName>
    </submittedName>
</protein>
<evidence type="ECO:0000313" key="2">
    <source>
        <dbReference type="EMBL" id="GFS18709.1"/>
    </source>
</evidence>
<keyword evidence="2" id="KW-0255">Endonuclease</keyword>
<keyword evidence="3" id="KW-1185">Reference proteome</keyword>